<dbReference type="GO" id="GO:0005975">
    <property type="term" value="P:carbohydrate metabolic process"/>
    <property type="evidence" value="ECO:0007669"/>
    <property type="project" value="InterPro"/>
</dbReference>
<keyword evidence="3" id="KW-1133">Transmembrane helix</keyword>
<gene>
    <name evidence="5" type="ORF">BDN70DRAFT_878694</name>
</gene>
<comment type="similarity">
    <text evidence="1">Belongs to the glycosyl hydrolase 16 family.</text>
</comment>
<keyword evidence="3" id="KW-0472">Membrane</keyword>
<feature type="region of interest" description="Disordered" evidence="2">
    <location>
        <begin position="1"/>
        <end position="23"/>
    </location>
</feature>
<dbReference type="SUPFAM" id="SSF49899">
    <property type="entry name" value="Concanavalin A-like lectins/glucanases"/>
    <property type="match status" value="1"/>
</dbReference>
<accession>A0A9P5Z2H7</accession>
<sequence>MASATVGDNGGSGSSTASLIPRSTSNKSLYKSSAAAAASSVQNSPSIPAASEPVYLPSPTTSTTALPRNASTHSFRAPFLAPSSRPTSSLWSPPSYPTSHVLHHQTSALASPSASATALGLTSPYLHALPKARPPPPSTRLATPLTKADKPWLATRAPRSLTSYFITLFFIFLGLAGAAFLCFSGFESAQKLILDPNSLCLVMSDDFTGGDLDSGSWVKDVELGGFGVGEFDMSTGASDNLYLKGGELYFMPTLTPDNIVNGGNYTLPGCTSTNKTACSVTSSRDGTSVVNPVMSARINTKGKKSIKFGKVEIRAKMPVGDWLVPQITLSPVNNTYGAGFPLSGQMTLAQSRGNGPTYPAQGRNFVTASLVYGPLASVAERIFGWYSLKRSTFADDFHVYTLEWTPAFIRTSVDTRSHTTLLTTTTSSKTSYWTRGHFPQTAQNGSTLAVVQDIYSQGGNAAPFDQDFYLGVGLGVGGTSGWFPDNLGGKMWFDGSVTAMRDFARARDAWYSTWPAGEADRAFRIDYVKMWEMCK</sequence>
<reference evidence="5" key="1">
    <citation type="submission" date="2020-11" db="EMBL/GenBank/DDBJ databases">
        <authorList>
            <consortium name="DOE Joint Genome Institute"/>
            <person name="Ahrendt S."/>
            <person name="Riley R."/>
            <person name="Andreopoulos W."/>
            <person name="Labutti K."/>
            <person name="Pangilinan J."/>
            <person name="Ruiz-Duenas F.J."/>
            <person name="Barrasa J.M."/>
            <person name="Sanchez-Garcia M."/>
            <person name="Camarero S."/>
            <person name="Miyauchi S."/>
            <person name="Serrano A."/>
            <person name="Linde D."/>
            <person name="Babiker R."/>
            <person name="Drula E."/>
            <person name="Ayuso-Fernandez I."/>
            <person name="Pacheco R."/>
            <person name="Padilla G."/>
            <person name="Ferreira P."/>
            <person name="Barriuso J."/>
            <person name="Kellner H."/>
            <person name="Castanera R."/>
            <person name="Alfaro M."/>
            <person name="Ramirez L."/>
            <person name="Pisabarro A.G."/>
            <person name="Kuo A."/>
            <person name="Tritt A."/>
            <person name="Lipzen A."/>
            <person name="He G."/>
            <person name="Yan M."/>
            <person name="Ng V."/>
            <person name="Cullen D."/>
            <person name="Martin F."/>
            <person name="Rosso M.-N."/>
            <person name="Henrissat B."/>
            <person name="Hibbett D."/>
            <person name="Martinez A.T."/>
            <person name="Grigoriev I.V."/>
        </authorList>
    </citation>
    <scope>NUCLEOTIDE SEQUENCE</scope>
    <source>
        <strain evidence="5">CIRM-BRFM 674</strain>
    </source>
</reference>
<keyword evidence="6" id="KW-1185">Reference proteome</keyword>
<dbReference type="InterPro" id="IPR050546">
    <property type="entry name" value="Glycosyl_Hydrlase_16"/>
</dbReference>
<dbReference type="EMBL" id="MU155211">
    <property type="protein sequence ID" value="KAF9479518.1"/>
    <property type="molecule type" value="Genomic_DNA"/>
</dbReference>
<evidence type="ECO:0000256" key="3">
    <source>
        <dbReference type="SAM" id="Phobius"/>
    </source>
</evidence>
<dbReference type="PANTHER" id="PTHR10963:SF55">
    <property type="entry name" value="GLYCOSIDE HYDROLASE FAMILY 16 PROTEIN"/>
    <property type="match status" value="1"/>
</dbReference>
<name>A0A9P5Z2H7_9AGAR</name>
<feature type="transmembrane region" description="Helical" evidence="3">
    <location>
        <begin position="164"/>
        <end position="186"/>
    </location>
</feature>
<dbReference type="InterPro" id="IPR000757">
    <property type="entry name" value="Beta-glucanase-like"/>
</dbReference>
<keyword evidence="3" id="KW-0812">Transmembrane</keyword>
<comment type="caution">
    <text evidence="5">The sequence shown here is derived from an EMBL/GenBank/DDBJ whole genome shotgun (WGS) entry which is preliminary data.</text>
</comment>
<evidence type="ECO:0000313" key="6">
    <source>
        <dbReference type="Proteomes" id="UP000807469"/>
    </source>
</evidence>
<dbReference type="AlphaFoldDB" id="A0A9P5Z2H7"/>
<proteinExistence type="inferred from homology"/>
<dbReference type="OrthoDB" id="4781at2759"/>
<protein>
    <submittedName>
        <fullName evidence="5">Concanavalin A-like lectin/glucanase</fullName>
    </submittedName>
</protein>
<organism evidence="5 6">
    <name type="scientific">Pholiota conissans</name>
    <dbReference type="NCBI Taxonomy" id="109636"/>
    <lineage>
        <taxon>Eukaryota</taxon>
        <taxon>Fungi</taxon>
        <taxon>Dikarya</taxon>
        <taxon>Basidiomycota</taxon>
        <taxon>Agaricomycotina</taxon>
        <taxon>Agaricomycetes</taxon>
        <taxon>Agaricomycetidae</taxon>
        <taxon>Agaricales</taxon>
        <taxon>Agaricineae</taxon>
        <taxon>Strophariaceae</taxon>
        <taxon>Pholiota</taxon>
    </lineage>
</organism>
<evidence type="ECO:0000259" key="4">
    <source>
        <dbReference type="PROSITE" id="PS51762"/>
    </source>
</evidence>
<evidence type="ECO:0000256" key="2">
    <source>
        <dbReference type="SAM" id="MobiDB-lite"/>
    </source>
</evidence>
<dbReference type="GO" id="GO:0004553">
    <property type="term" value="F:hydrolase activity, hydrolyzing O-glycosyl compounds"/>
    <property type="evidence" value="ECO:0007669"/>
    <property type="project" value="InterPro"/>
</dbReference>
<dbReference type="PROSITE" id="PS51762">
    <property type="entry name" value="GH16_2"/>
    <property type="match status" value="1"/>
</dbReference>
<dbReference type="Gene3D" id="2.60.120.200">
    <property type="match status" value="1"/>
</dbReference>
<feature type="domain" description="GH16" evidence="4">
    <location>
        <begin position="188"/>
        <end position="535"/>
    </location>
</feature>
<evidence type="ECO:0000313" key="5">
    <source>
        <dbReference type="EMBL" id="KAF9479518.1"/>
    </source>
</evidence>
<evidence type="ECO:0000256" key="1">
    <source>
        <dbReference type="ARBA" id="ARBA00006865"/>
    </source>
</evidence>
<feature type="compositionally biased region" description="Polar residues" evidence="2">
    <location>
        <begin position="14"/>
        <end position="23"/>
    </location>
</feature>
<feature type="region of interest" description="Disordered" evidence="2">
    <location>
        <begin position="44"/>
        <end position="69"/>
    </location>
</feature>
<dbReference type="PANTHER" id="PTHR10963">
    <property type="entry name" value="GLYCOSYL HYDROLASE-RELATED"/>
    <property type="match status" value="1"/>
</dbReference>
<dbReference type="Proteomes" id="UP000807469">
    <property type="component" value="Unassembled WGS sequence"/>
</dbReference>
<dbReference type="InterPro" id="IPR013320">
    <property type="entry name" value="ConA-like_dom_sf"/>
</dbReference>